<reference evidence="3" key="1">
    <citation type="submission" date="2022-12" db="EMBL/GenBank/DDBJ databases">
        <authorList>
            <person name="Petersen C."/>
        </authorList>
    </citation>
    <scope>NUCLEOTIDE SEQUENCE</scope>
    <source>
        <strain evidence="3">IBT 35673</strain>
    </source>
</reference>
<dbReference type="Gene3D" id="1.10.274.20">
    <property type="entry name" value="Phenylalanine ammonia-lyase 1, domain 3"/>
    <property type="match status" value="1"/>
</dbReference>
<dbReference type="EMBL" id="JAPZBQ010000004">
    <property type="protein sequence ID" value="KAJ5335241.1"/>
    <property type="molecule type" value="Genomic_DNA"/>
</dbReference>
<accession>A0A9W9QIH2</accession>
<dbReference type="NCBIfam" id="TIGR01226">
    <property type="entry name" value="phe_am_lyase"/>
    <property type="match status" value="1"/>
</dbReference>
<dbReference type="GO" id="GO:0006559">
    <property type="term" value="P:L-phenylalanine catabolic process"/>
    <property type="evidence" value="ECO:0007669"/>
    <property type="project" value="InterPro"/>
</dbReference>
<dbReference type="PROSITE" id="PS00488">
    <property type="entry name" value="PAL_HISTIDASE"/>
    <property type="match status" value="1"/>
</dbReference>
<dbReference type="InterPro" id="IPR023144">
    <property type="entry name" value="Phe_NH3-lyase_shielding_dom_sf"/>
</dbReference>
<evidence type="ECO:0000256" key="1">
    <source>
        <dbReference type="ARBA" id="ARBA00007238"/>
    </source>
</evidence>
<dbReference type="Gene3D" id="1.10.275.10">
    <property type="entry name" value="Fumarase/aspartase (N-terminal domain)"/>
    <property type="match status" value="1"/>
</dbReference>
<dbReference type="InterPro" id="IPR024083">
    <property type="entry name" value="Fumarase/histidase_N"/>
</dbReference>
<dbReference type="InterPro" id="IPR005922">
    <property type="entry name" value="Phe_NH3-lyase"/>
</dbReference>
<dbReference type="PANTHER" id="PTHR10362">
    <property type="entry name" value="HISTIDINE AMMONIA-LYASE"/>
    <property type="match status" value="1"/>
</dbReference>
<organism evidence="3 4">
    <name type="scientific">Penicillium brevicompactum</name>
    <dbReference type="NCBI Taxonomy" id="5074"/>
    <lineage>
        <taxon>Eukaryota</taxon>
        <taxon>Fungi</taxon>
        <taxon>Dikarya</taxon>
        <taxon>Ascomycota</taxon>
        <taxon>Pezizomycotina</taxon>
        <taxon>Eurotiomycetes</taxon>
        <taxon>Eurotiomycetidae</taxon>
        <taxon>Eurotiales</taxon>
        <taxon>Aspergillaceae</taxon>
        <taxon>Penicillium</taxon>
    </lineage>
</organism>
<gene>
    <name evidence="3" type="ORF">N7452_007644</name>
</gene>
<dbReference type="InterPro" id="IPR022313">
    <property type="entry name" value="Phe/His_NH3-lyase_AS"/>
</dbReference>
<dbReference type="CDD" id="cd00332">
    <property type="entry name" value="PAL-HAL"/>
    <property type="match status" value="1"/>
</dbReference>
<dbReference type="InterPro" id="IPR008948">
    <property type="entry name" value="L-Aspartase-like"/>
</dbReference>
<name>A0A9W9QIH2_PENBR</name>
<dbReference type="Pfam" id="PF00221">
    <property type="entry name" value="Lyase_aromatic"/>
    <property type="match status" value="1"/>
</dbReference>
<dbReference type="SUPFAM" id="SSF48557">
    <property type="entry name" value="L-aspartase-like"/>
    <property type="match status" value="1"/>
</dbReference>
<evidence type="ECO:0000313" key="3">
    <source>
        <dbReference type="EMBL" id="KAJ5335241.1"/>
    </source>
</evidence>
<dbReference type="Proteomes" id="UP001147695">
    <property type="component" value="Unassembled WGS sequence"/>
</dbReference>
<proteinExistence type="inferred from homology"/>
<sequence>MSAHLEQTDRSWGILEKAKQGDSVILSGEQNSLELAHLIAVSRFSVEVILSDSVPLKVRMQDSVNTLDLHLNNGEDIYGVNTGCGGNAHMRTRKLQLLQKAFLQHHQAGILPGLPNNFNKAHALPNDVTRGAILLRCNSLIRGHSAVGVDKIELLAQALNRGITPIIPLRGSISASGDLSPLAYLGGLLEGSPGTFVQVGPNNNADHEKVMSAADALSQAGIMPVTLQAKDGLAIMNGTAPSAAAAALALHDANNLAVLIQMLTAMATEALNGSTDNYHDFISQSRPHPGQIEVADNIRNFLIGSRLSQKMSVKQQGLVQDRYALRTAPQWIGPLLEDLLLATKQVTTELSSTTDNPLIDVAGDRFHHGGNFQAASVATAMEKTKTAMVMLGRLVASQCQELINPSLNKGLPPNLCFDDPSCSFTCKGIDINMSAYISELAFLGNSVISHVQVAEMNNQSVNSLALIASRYTAESVDVLTMMCAAHLYTLCQALDLRSLDRDFFSEVEPLLQSLHIEIWSHSEQEIPFLDLWSDVMASWHKHNEDSVENRCNKVAHDSAHLIFDKISRLDAKLDSYEAVSKWSASVASLLSETSQQQRHTFLVQQSTPKYLAPATREMYLWIRGDLRVPFHRGLIDHPGCREVDFDDDGGRLRETIGANISRIYTAIRDGGVTIPLKKAIQSFF</sequence>
<evidence type="ECO:0000313" key="4">
    <source>
        <dbReference type="Proteomes" id="UP001147695"/>
    </source>
</evidence>
<reference evidence="3" key="2">
    <citation type="journal article" date="2023" name="IMA Fungus">
        <title>Comparative genomic study of the Penicillium genus elucidates a diverse pangenome and 15 lateral gene transfer events.</title>
        <authorList>
            <person name="Petersen C."/>
            <person name="Sorensen T."/>
            <person name="Nielsen M.R."/>
            <person name="Sondergaard T.E."/>
            <person name="Sorensen J.L."/>
            <person name="Fitzpatrick D.A."/>
            <person name="Frisvad J.C."/>
            <person name="Nielsen K.L."/>
        </authorList>
    </citation>
    <scope>NUCLEOTIDE SEQUENCE</scope>
    <source>
        <strain evidence="3">IBT 35673</strain>
    </source>
</reference>
<keyword evidence="2" id="KW-0456">Lyase</keyword>
<dbReference type="GO" id="GO:0005737">
    <property type="term" value="C:cytoplasm"/>
    <property type="evidence" value="ECO:0007669"/>
    <property type="project" value="InterPro"/>
</dbReference>
<dbReference type="Gene3D" id="1.20.200.10">
    <property type="entry name" value="Fumarase/aspartase (Central domain)"/>
    <property type="match status" value="1"/>
</dbReference>
<evidence type="ECO:0000256" key="2">
    <source>
        <dbReference type="RuleBase" id="RU003954"/>
    </source>
</evidence>
<dbReference type="InterPro" id="IPR001106">
    <property type="entry name" value="Aromatic_Lyase"/>
</dbReference>
<dbReference type="AlphaFoldDB" id="A0A9W9QIH2"/>
<comment type="similarity">
    <text evidence="1 2">Belongs to the PAL/histidase family.</text>
</comment>
<protein>
    <submittedName>
        <fullName evidence="3">Phenylalanine aminomutase (L-beta-phenylalanine forming)</fullName>
    </submittedName>
</protein>
<dbReference type="GO" id="GO:0016841">
    <property type="term" value="F:ammonia-lyase activity"/>
    <property type="evidence" value="ECO:0007669"/>
    <property type="project" value="InterPro"/>
</dbReference>
<comment type="caution">
    <text evidence="3">The sequence shown here is derived from an EMBL/GenBank/DDBJ whole genome shotgun (WGS) entry which is preliminary data.</text>
</comment>